<dbReference type="EMBL" id="MU274952">
    <property type="protein sequence ID" value="KAI0083841.1"/>
    <property type="molecule type" value="Genomic_DNA"/>
</dbReference>
<sequence>MQPSEFEIRREVETLRDIRRRSSVQGSTIDPDLPTVASDSSSSSTYWEDSSSSSHSHESDNSTVAGDDPLNLFWVPARLHPEIAPAEFRQFLKEHARNPSDGAALERSSSMGSTGLGRKKSMLSRQYNPEEKDGVEEENVVPIRRNRSSMYRNQGPQLTINDLQKLEQLAEEASESSDPSKLRSILRRSMSLNISPSVIDQMDDIPEQGDEADVPIIVPRPGQILRRAARTKIRKAGTGEGPHRFSSTRARRGSAGRTGSLPPGRTSDDLSSSDHGDEAPRRKRADSDVPELTFSTRPDSFSEEHSIYDAYARDDSDESESHAPLLVTSPETPEFQPVSPQPPELSEPTLHHPQPQRVLSPPLPETDVFQPRSPSPEVPPVPPVPAIPPLVERQQPPRPSLSHQGVPYQPPPPTSPSPSDQHRKEKDKKGLFGKWGGDKASKKGHNHHREKEKEKEKDSGFFGSLFGGGKKTRDDAATPPIGGLGNAGREAAAALLGSSKSAKAYVPSPSPQPIQGYARYPIHVERAIYRLSHIKLANPRRPLYEQVLISNLMFWYLGVINKSPTPNGSATPNATGANGAKAEGEKSDQAERESNEKEEREKAERERLEKEREREREREKEREKSVESKRKGSLTKTPTPGTPGARRAETPVRGPQYDMQHRAMEQEYGYPGVVQPMPRTSSSAPPPMNFPPQRTGSPGQYSSVQLVQPQPQVAQNRYYNPANSPVVLGQPYPMNQQPGAMQLPPGAMPPVAVEQAWVGPGSPTPGRTASPPRVVSPPSSQIRTSPPSVQRHSPHQDMMQGVHGKTPGRSLSASATAPAPHRQTNGAGLGRKGNSAHAVMPNFRTSEEEDVPLAVYQQRRK</sequence>
<organism evidence="1 2">
    <name type="scientific">Irpex rosettiformis</name>
    <dbReference type="NCBI Taxonomy" id="378272"/>
    <lineage>
        <taxon>Eukaryota</taxon>
        <taxon>Fungi</taxon>
        <taxon>Dikarya</taxon>
        <taxon>Basidiomycota</taxon>
        <taxon>Agaricomycotina</taxon>
        <taxon>Agaricomycetes</taxon>
        <taxon>Polyporales</taxon>
        <taxon>Irpicaceae</taxon>
        <taxon>Irpex</taxon>
    </lineage>
</organism>
<comment type="caution">
    <text evidence="1">The sequence shown here is derived from an EMBL/GenBank/DDBJ whole genome shotgun (WGS) entry which is preliminary data.</text>
</comment>
<protein>
    <submittedName>
        <fullName evidence="1">Uncharacterized protein</fullName>
    </submittedName>
</protein>
<accession>A0ACB8TP81</accession>
<dbReference type="Proteomes" id="UP001055072">
    <property type="component" value="Unassembled WGS sequence"/>
</dbReference>
<name>A0ACB8TP81_9APHY</name>
<reference evidence="1" key="1">
    <citation type="journal article" date="2021" name="Environ. Microbiol.">
        <title>Gene family expansions and transcriptome signatures uncover fungal adaptations to wood decay.</title>
        <authorList>
            <person name="Hage H."/>
            <person name="Miyauchi S."/>
            <person name="Viragh M."/>
            <person name="Drula E."/>
            <person name="Min B."/>
            <person name="Chaduli D."/>
            <person name="Navarro D."/>
            <person name="Favel A."/>
            <person name="Norest M."/>
            <person name="Lesage-Meessen L."/>
            <person name="Balint B."/>
            <person name="Merenyi Z."/>
            <person name="de Eugenio L."/>
            <person name="Morin E."/>
            <person name="Martinez A.T."/>
            <person name="Baldrian P."/>
            <person name="Stursova M."/>
            <person name="Martinez M.J."/>
            <person name="Novotny C."/>
            <person name="Magnuson J.K."/>
            <person name="Spatafora J.W."/>
            <person name="Maurice S."/>
            <person name="Pangilinan J."/>
            <person name="Andreopoulos W."/>
            <person name="LaButti K."/>
            <person name="Hundley H."/>
            <person name="Na H."/>
            <person name="Kuo A."/>
            <person name="Barry K."/>
            <person name="Lipzen A."/>
            <person name="Henrissat B."/>
            <person name="Riley R."/>
            <person name="Ahrendt S."/>
            <person name="Nagy L.G."/>
            <person name="Grigoriev I.V."/>
            <person name="Martin F."/>
            <person name="Rosso M.N."/>
        </authorList>
    </citation>
    <scope>NUCLEOTIDE SEQUENCE</scope>
    <source>
        <strain evidence="1">CBS 384.51</strain>
    </source>
</reference>
<evidence type="ECO:0000313" key="2">
    <source>
        <dbReference type="Proteomes" id="UP001055072"/>
    </source>
</evidence>
<keyword evidence="2" id="KW-1185">Reference proteome</keyword>
<proteinExistence type="predicted"/>
<gene>
    <name evidence="1" type="ORF">BDY19DRAFT_998235</name>
</gene>
<evidence type="ECO:0000313" key="1">
    <source>
        <dbReference type="EMBL" id="KAI0083841.1"/>
    </source>
</evidence>